<comment type="caution">
    <text evidence="1">The sequence shown here is derived from an EMBL/GenBank/DDBJ whole genome shotgun (WGS) entry which is preliminary data.</text>
</comment>
<sequence>MSSERDPLLTTPSRYHATVRDSEEAGEEKLGPLEISRLNRWAILVGIWLANFLSVRRTFSLMASISSEFNKSHQVSWLGTAYLLATCTFTPIYGRLCNVMGRRGANQTAVLFAALGTVACGLSPNMNILIAARFLGGIGGGGVFTTSAIITSDMFTLRSRGLAQSVAGVFTAIGMGLGGPLGGLISDRFGWRAAFMMQIPLFLLSFTLTGYSLRYVTPGKGKTSREVLSRIDYGGIITTLVWVCAILLFLSYRYNEQLPWDDARVISTLVVAIVFFLLFIVVELKLAVEPVLAPFLLKQKIPVLVGISNFLVAFCNFSIIYFFPMWFQTVMLSSASIAGMHLLPSSICMSIGSIVAGWSMHRTGKYRSINLTFGISPFIATMLIATMNENSSPARLWLSIIPLGFGNGVVLQTMLIALLAHIPQSAMAVGTGFGQLFRSVGQVGGVAISSAIFQSVLDRELRKRIHGPDANEIIRKIRQSAKLVVSLPPDLQRATRDSYDKALRIVFIMAMCSTLVAYIVRLPIPDKSLDEPEPAAPSPQAPKHPAQADIENTASFSTSPLDTPFDSDDEDRNERTPILRTMNSRPNLKRPRRLSGYESVDGGMDLENDVIGGTARRK</sequence>
<dbReference type="Proteomes" id="UP000886501">
    <property type="component" value="Unassembled WGS sequence"/>
</dbReference>
<evidence type="ECO:0000313" key="1">
    <source>
        <dbReference type="EMBL" id="KAF9646609.1"/>
    </source>
</evidence>
<keyword evidence="2" id="KW-1185">Reference proteome</keyword>
<reference evidence="1" key="2">
    <citation type="journal article" date="2020" name="Nat. Commun.">
        <title>Large-scale genome sequencing of mycorrhizal fungi provides insights into the early evolution of symbiotic traits.</title>
        <authorList>
            <person name="Miyauchi S."/>
            <person name="Kiss E."/>
            <person name="Kuo A."/>
            <person name="Drula E."/>
            <person name="Kohler A."/>
            <person name="Sanchez-Garcia M."/>
            <person name="Morin E."/>
            <person name="Andreopoulos B."/>
            <person name="Barry K.W."/>
            <person name="Bonito G."/>
            <person name="Buee M."/>
            <person name="Carver A."/>
            <person name="Chen C."/>
            <person name="Cichocki N."/>
            <person name="Clum A."/>
            <person name="Culley D."/>
            <person name="Crous P.W."/>
            <person name="Fauchery L."/>
            <person name="Girlanda M."/>
            <person name="Hayes R.D."/>
            <person name="Keri Z."/>
            <person name="LaButti K."/>
            <person name="Lipzen A."/>
            <person name="Lombard V."/>
            <person name="Magnuson J."/>
            <person name="Maillard F."/>
            <person name="Murat C."/>
            <person name="Nolan M."/>
            <person name="Ohm R.A."/>
            <person name="Pangilinan J."/>
            <person name="Pereira M.F."/>
            <person name="Perotto S."/>
            <person name="Peter M."/>
            <person name="Pfister S."/>
            <person name="Riley R."/>
            <person name="Sitrit Y."/>
            <person name="Stielow J.B."/>
            <person name="Szollosi G."/>
            <person name="Zifcakova L."/>
            <person name="Stursova M."/>
            <person name="Spatafora J.W."/>
            <person name="Tedersoo L."/>
            <person name="Vaario L.M."/>
            <person name="Yamada A."/>
            <person name="Yan M."/>
            <person name="Wang P."/>
            <person name="Xu J."/>
            <person name="Bruns T."/>
            <person name="Baldrian P."/>
            <person name="Vilgalys R."/>
            <person name="Dunand C."/>
            <person name="Henrissat B."/>
            <person name="Grigoriev I.V."/>
            <person name="Hibbett D."/>
            <person name="Nagy L.G."/>
            <person name="Martin F.M."/>
        </authorList>
    </citation>
    <scope>NUCLEOTIDE SEQUENCE</scope>
    <source>
        <strain evidence="1">P2</strain>
    </source>
</reference>
<gene>
    <name evidence="1" type="ORF">BDM02DRAFT_3147317</name>
</gene>
<evidence type="ECO:0000313" key="2">
    <source>
        <dbReference type="Proteomes" id="UP000886501"/>
    </source>
</evidence>
<dbReference type="EMBL" id="MU118054">
    <property type="protein sequence ID" value="KAF9646609.1"/>
    <property type="molecule type" value="Genomic_DNA"/>
</dbReference>
<name>A0ACB6ZAR1_THEGA</name>
<reference evidence="1" key="1">
    <citation type="submission" date="2019-10" db="EMBL/GenBank/DDBJ databases">
        <authorList>
            <consortium name="DOE Joint Genome Institute"/>
            <person name="Kuo A."/>
            <person name="Miyauchi S."/>
            <person name="Kiss E."/>
            <person name="Drula E."/>
            <person name="Kohler A."/>
            <person name="Sanchez-Garcia M."/>
            <person name="Andreopoulos B."/>
            <person name="Barry K.W."/>
            <person name="Bonito G."/>
            <person name="Buee M."/>
            <person name="Carver A."/>
            <person name="Chen C."/>
            <person name="Cichocki N."/>
            <person name="Clum A."/>
            <person name="Culley D."/>
            <person name="Crous P.W."/>
            <person name="Fauchery L."/>
            <person name="Girlanda M."/>
            <person name="Hayes R."/>
            <person name="Keri Z."/>
            <person name="Labutti K."/>
            <person name="Lipzen A."/>
            <person name="Lombard V."/>
            <person name="Magnuson J."/>
            <person name="Maillard F."/>
            <person name="Morin E."/>
            <person name="Murat C."/>
            <person name="Nolan M."/>
            <person name="Ohm R."/>
            <person name="Pangilinan J."/>
            <person name="Pereira M."/>
            <person name="Perotto S."/>
            <person name="Peter M."/>
            <person name="Riley R."/>
            <person name="Sitrit Y."/>
            <person name="Stielow B."/>
            <person name="Szollosi G."/>
            <person name="Zifcakova L."/>
            <person name="Stursova M."/>
            <person name="Spatafora J.W."/>
            <person name="Tedersoo L."/>
            <person name="Vaario L.-M."/>
            <person name="Yamada A."/>
            <person name="Yan M."/>
            <person name="Wang P."/>
            <person name="Xu J."/>
            <person name="Bruns T."/>
            <person name="Baldrian P."/>
            <person name="Vilgalys R."/>
            <person name="Henrissat B."/>
            <person name="Grigoriev I.V."/>
            <person name="Hibbett D."/>
            <person name="Nagy L.G."/>
            <person name="Martin F.M."/>
        </authorList>
    </citation>
    <scope>NUCLEOTIDE SEQUENCE</scope>
    <source>
        <strain evidence="1">P2</strain>
    </source>
</reference>
<protein>
    <submittedName>
        <fullName evidence="1">MFS general substrate transporter</fullName>
    </submittedName>
</protein>
<organism evidence="1 2">
    <name type="scientific">Thelephora ganbajun</name>
    <name type="common">Ganba fungus</name>
    <dbReference type="NCBI Taxonomy" id="370292"/>
    <lineage>
        <taxon>Eukaryota</taxon>
        <taxon>Fungi</taxon>
        <taxon>Dikarya</taxon>
        <taxon>Basidiomycota</taxon>
        <taxon>Agaricomycotina</taxon>
        <taxon>Agaricomycetes</taxon>
        <taxon>Thelephorales</taxon>
        <taxon>Thelephoraceae</taxon>
        <taxon>Thelephora</taxon>
    </lineage>
</organism>
<proteinExistence type="predicted"/>
<accession>A0ACB6ZAR1</accession>